<feature type="compositionally biased region" description="Low complexity" evidence="1">
    <location>
        <begin position="51"/>
        <end position="77"/>
    </location>
</feature>
<reference evidence="4" key="1">
    <citation type="journal article" date="2012" name="Nat. Biotechnol.">
        <title>Reference genome sequence of the model plant Setaria.</title>
        <authorList>
            <person name="Bennetzen J.L."/>
            <person name="Schmutz J."/>
            <person name="Wang H."/>
            <person name="Percifield R."/>
            <person name="Hawkins J."/>
            <person name="Pontaroli A.C."/>
            <person name="Estep M."/>
            <person name="Feng L."/>
            <person name="Vaughn J.N."/>
            <person name="Grimwood J."/>
            <person name="Jenkins J."/>
            <person name="Barry K."/>
            <person name="Lindquist E."/>
            <person name="Hellsten U."/>
            <person name="Deshpande S."/>
            <person name="Wang X."/>
            <person name="Wu X."/>
            <person name="Mitros T."/>
            <person name="Triplett J."/>
            <person name="Yang X."/>
            <person name="Ye C.Y."/>
            <person name="Mauro-Herrera M."/>
            <person name="Wang L."/>
            <person name="Li P."/>
            <person name="Sharma M."/>
            <person name="Sharma R."/>
            <person name="Ronald P.C."/>
            <person name="Panaud O."/>
            <person name="Kellogg E.A."/>
            <person name="Brutnell T.P."/>
            <person name="Doust A.N."/>
            <person name="Tuskan G.A."/>
            <person name="Rokhsar D."/>
            <person name="Devos K.M."/>
        </authorList>
    </citation>
    <scope>NUCLEOTIDE SEQUENCE [LARGE SCALE GENOMIC DNA]</scope>
    <source>
        <strain evidence="4">cv. Yugu1</strain>
    </source>
</reference>
<dbReference type="Gramene" id="KQL13820">
    <property type="protein sequence ID" value="KQL13820"/>
    <property type="gene ID" value="SETIT_025378mg"/>
</dbReference>
<name>K3ZFM6_SETIT</name>
<sequence length="77" mass="8248">MPSIWHRLFQLLLEAQLLLLPLPPWPIKLGSAPSCHRNPAACDGLPNLNWRPRTAGAAGTPPLPRAARAAHAPPAPP</sequence>
<evidence type="ECO:0000256" key="2">
    <source>
        <dbReference type="SAM" id="SignalP"/>
    </source>
</evidence>
<dbReference type="Proteomes" id="UP000004995">
    <property type="component" value="Unassembled WGS sequence"/>
</dbReference>
<dbReference type="InParanoid" id="K3ZFM6"/>
<evidence type="ECO:0000256" key="1">
    <source>
        <dbReference type="SAM" id="MobiDB-lite"/>
    </source>
</evidence>
<feature type="signal peptide" evidence="2">
    <location>
        <begin position="1"/>
        <end position="15"/>
    </location>
</feature>
<dbReference type="EnsemblPlants" id="KQL13820">
    <property type="protein sequence ID" value="KQL13820"/>
    <property type="gene ID" value="SETIT_025378mg"/>
</dbReference>
<proteinExistence type="predicted"/>
<dbReference type="AlphaFoldDB" id="K3ZFM6"/>
<reference evidence="3" key="2">
    <citation type="submission" date="2018-08" db="UniProtKB">
        <authorList>
            <consortium name="EnsemblPlants"/>
        </authorList>
    </citation>
    <scope>IDENTIFICATION</scope>
    <source>
        <strain evidence="3">Yugu1</strain>
    </source>
</reference>
<dbReference type="EMBL" id="AGNK02001483">
    <property type="status" value="NOT_ANNOTATED_CDS"/>
    <property type="molecule type" value="Genomic_DNA"/>
</dbReference>
<accession>K3ZFM6</accession>
<evidence type="ECO:0000313" key="3">
    <source>
        <dbReference type="EnsemblPlants" id="KQL13820"/>
    </source>
</evidence>
<keyword evidence="2" id="KW-0732">Signal</keyword>
<dbReference type="HOGENOM" id="CLU_2642726_0_0_1"/>
<feature type="chain" id="PRO_5011942681" description="Leucine-rich repeat-containing N-terminal plant-type domain-containing protein" evidence="2">
    <location>
        <begin position="16"/>
        <end position="77"/>
    </location>
</feature>
<protein>
    <recommendedName>
        <fullName evidence="5">Leucine-rich repeat-containing N-terminal plant-type domain-containing protein</fullName>
    </recommendedName>
</protein>
<evidence type="ECO:0000313" key="4">
    <source>
        <dbReference type="Proteomes" id="UP000004995"/>
    </source>
</evidence>
<keyword evidence="4" id="KW-1185">Reference proteome</keyword>
<evidence type="ECO:0008006" key="5">
    <source>
        <dbReference type="Google" id="ProtNLM"/>
    </source>
</evidence>
<organism evidence="3 4">
    <name type="scientific">Setaria italica</name>
    <name type="common">Foxtail millet</name>
    <name type="synonym">Panicum italicum</name>
    <dbReference type="NCBI Taxonomy" id="4555"/>
    <lineage>
        <taxon>Eukaryota</taxon>
        <taxon>Viridiplantae</taxon>
        <taxon>Streptophyta</taxon>
        <taxon>Embryophyta</taxon>
        <taxon>Tracheophyta</taxon>
        <taxon>Spermatophyta</taxon>
        <taxon>Magnoliopsida</taxon>
        <taxon>Liliopsida</taxon>
        <taxon>Poales</taxon>
        <taxon>Poaceae</taxon>
        <taxon>PACMAD clade</taxon>
        <taxon>Panicoideae</taxon>
        <taxon>Panicodae</taxon>
        <taxon>Paniceae</taxon>
        <taxon>Cenchrinae</taxon>
        <taxon>Setaria</taxon>
    </lineage>
</organism>
<feature type="region of interest" description="Disordered" evidence="1">
    <location>
        <begin position="46"/>
        <end position="77"/>
    </location>
</feature>